<dbReference type="InterPro" id="IPR024084">
    <property type="entry name" value="IsoPropMal-DH-like_dom"/>
</dbReference>
<dbReference type="SUPFAM" id="SSF53659">
    <property type="entry name" value="Isocitrate/Isopropylmalate dehydrogenase-like"/>
    <property type="match status" value="1"/>
</dbReference>
<feature type="domain" description="Protein kinase" evidence="13">
    <location>
        <begin position="662"/>
        <end position="976"/>
    </location>
</feature>
<dbReference type="GO" id="GO:0005524">
    <property type="term" value="F:ATP binding"/>
    <property type="evidence" value="ECO:0007669"/>
    <property type="project" value="UniProtKB-KW"/>
</dbReference>
<evidence type="ECO:0000256" key="6">
    <source>
        <dbReference type="ARBA" id="ARBA00022777"/>
    </source>
</evidence>
<comment type="similarity">
    <text evidence="1">Belongs to the isocitrate and isopropylmalate dehydrogenases family.</text>
</comment>
<keyword evidence="3" id="KW-0723">Serine/threonine-protein kinase</keyword>
<dbReference type="InterPro" id="IPR000719">
    <property type="entry name" value="Prot_kinase_dom"/>
</dbReference>
<organism evidence="15 16">
    <name type="scientific">Symbiodinium microadriaticum</name>
    <name type="common">Dinoflagellate</name>
    <name type="synonym">Zooxanthella microadriatica</name>
    <dbReference type="NCBI Taxonomy" id="2951"/>
    <lineage>
        <taxon>Eukaryota</taxon>
        <taxon>Sar</taxon>
        <taxon>Alveolata</taxon>
        <taxon>Dinophyceae</taxon>
        <taxon>Suessiales</taxon>
        <taxon>Symbiodiniaceae</taxon>
        <taxon>Symbiodinium</taxon>
    </lineage>
</organism>
<dbReference type="OrthoDB" id="248923at2759"/>
<feature type="domain" description="EF-hand" evidence="14">
    <location>
        <begin position="636"/>
        <end position="671"/>
    </location>
</feature>
<evidence type="ECO:0000259" key="13">
    <source>
        <dbReference type="PROSITE" id="PS50011"/>
    </source>
</evidence>
<dbReference type="SMART" id="SM00054">
    <property type="entry name" value="EFh"/>
    <property type="match status" value="1"/>
</dbReference>
<gene>
    <name evidence="15" type="primary">icd</name>
    <name evidence="15" type="ORF">AK812_SmicGene17776</name>
</gene>
<dbReference type="SUPFAM" id="SSF56112">
    <property type="entry name" value="Protein kinase-like (PK-like)"/>
    <property type="match status" value="1"/>
</dbReference>
<sequence length="1125" mass="123137">MAQPRTRDSFRASREAKHRVELGGLSSWGSNLIGQASEQLKEVSEHVAPAAAAAAAQLRSGVKEVRRSVKENFGTAGVGVASSFAGQSHVLKGARGSPPREVTEVSQIAEGAFGAVMKVSCSRTGERFALKKISCAEGVQVASSFEAAEREAKFPLFSNTFDNGACYCLIEMFSRPAGVLGSRQLGSAIRATAARAFATKFVAPPMTYIAGEEMSWYTMKIICEKWVDPFVDTSKWEYFDLSCKSRDQTDDKVLHDAVASGKRLGAIFKEPTITPTTEQVKEFGLKKPFGSPNGAMRRGWNGITISRDTIHIPGIKLGFENPVFFERHAVGGEYGASWKGVGKGKVLTTFWPENEKEKPTIVDGRVLHDDESAVVVYDNPLDNVEDLARIFFDRCLEAKIVPYVVTKKTVFKWQEGFWQKMKKVFDAEYKDAYLKAGLLDKTGGELVHLISDAATMQIIRWTGGGFGMACHNYDGDMLTDEVAQVHRSPGFITSNLVGKNEDGSLIKEFEASHGTVADLWHMHLRGEETSMNPLGMVVALLGAMDHAAALNPATQAEVTKFTVSVREAVYEAFRTGKGTRDLTGPQGLTTEQFVDWVADNLAKRMAKDGPAEVFTGDQVPEVAAPSKKLRRKYQAVDQDAMKAFFDKFDTDANGTISFEEFVDMTLDLGIAPLKPEELAKEAERDEGWDAKRVKRANAVATGAAACWLRLRQQRNCDEATACAKACFSNGSAFSTILSELPPHENIIRCFGFSIDAPQRPGGSGMVKLLLELCSGHLLDFQDSKGGKLSPKEMMEPFVQVTEAVRHLHAQRPPIQHRDLKVENVLQGSDGNWKLCDFGSCSTACVPGHELPRGELQRLQEEIDKTVTMLYRPPEMADVQLNYRKGYTITEQVDIWMLGCILYTLAFYRHPFQDNATPMAIWNAKYFIPSEHPMARSAKLCALIHWLLAADPKDRPSAPRVLEACKAIGNSEYNEFVGQMPASVRDRILQHDRIYGARSTKGPPKEWDLKNLQSAAAAVAASHSSGQSNGKVREKEGFDVRFALSPDTNGSAGYAQSSQRGQRQAAAKPPSLQEDLLSLDAGSHQPGFHHAASTPALDDLIALGPATPSRAKSAPAVATPEAGRPA</sequence>
<dbReference type="PROSITE" id="PS50011">
    <property type="entry name" value="PROTEIN_KINASE_DOM"/>
    <property type="match status" value="1"/>
</dbReference>
<dbReference type="SMART" id="SM00220">
    <property type="entry name" value="S_TKc"/>
    <property type="match status" value="1"/>
</dbReference>
<evidence type="ECO:0000256" key="4">
    <source>
        <dbReference type="ARBA" id="ARBA00022679"/>
    </source>
</evidence>
<evidence type="ECO:0000256" key="2">
    <source>
        <dbReference type="ARBA" id="ARBA00012513"/>
    </source>
</evidence>
<evidence type="ECO:0000256" key="7">
    <source>
        <dbReference type="ARBA" id="ARBA00022837"/>
    </source>
</evidence>
<name>A0A1Q9DWU8_SYMMI</name>
<evidence type="ECO:0000256" key="5">
    <source>
        <dbReference type="ARBA" id="ARBA00022741"/>
    </source>
</evidence>
<dbReference type="Gene3D" id="3.40.718.10">
    <property type="entry name" value="Isopropylmalate Dehydrogenase"/>
    <property type="match status" value="1"/>
</dbReference>
<feature type="compositionally biased region" description="Low complexity" evidence="12">
    <location>
        <begin position="1054"/>
        <end position="1066"/>
    </location>
</feature>
<keyword evidence="7" id="KW-0106">Calcium</keyword>
<dbReference type="InterPro" id="IPR011992">
    <property type="entry name" value="EF-hand-dom_pair"/>
</dbReference>
<dbReference type="AlphaFoldDB" id="A0A1Q9DWU8"/>
<comment type="catalytic activity">
    <reaction evidence="11">
        <text>L-seryl-[protein] + ATP = O-phospho-L-seryl-[protein] + ADP + H(+)</text>
        <dbReference type="Rhea" id="RHEA:17989"/>
        <dbReference type="Rhea" id="RHEA-COMP:9863"/>
        <dbReference type="Rhea" id="RHEA-COMP:11604"/>
        <dbReference type="ChEBI" id="CHEBI:15378"/>
        <dbReference type="ChEBI" id="CHEBI:29999"/>
        <dbReference type="ChEBI" id="CHEBI:30616"/>
        <dbReference type="ChEBI" id="CHEBI:83421"/>
        <dbReference type="ChEBI" id="CHEBI:456216"/>
        <dbReference type="EC" id="2.7.11.1"/>
    </reaction>
</comment>
<dbReference type="PROSITE" id="PS00018">
    <property type="entry name" value="EF_HAND_1"/>
    <property type="match status" value="1"/>
</dbReference>
<evidence type="ECO:0000256" key="3">
    <source>
        <dbReference type="ARBA" id="ARBA00022527"/>
    </source>
</evidence>
<dbReference type="Pfam" id="PF00180">
    <property type="entry name" value="Iso_dh"/>
    <property type="match status" value="1"/>
</dbReference>
<evidence type="ECO:0000313" key="16">
    <source>
        <dbReference type="Proteomes" id="UP000186817"/>
    </source>
</evidence>
<keyword evidence="5" id="KW-0547">Nucleotide-binding</keyword>
<dbReference type="PANTHER" id="PTHR22967">
    <property type="entry name" value="SERINE/THREONINE PROTEIN KINASE"/>
    <property type="match status" value="1"/>
</dbReference>
<dbReference type="PROSITE" id="PS50222">
    <property type="entry name" value="EF_HAND_2"/>
    <property type="match status" value="1"/>
</dbReference>
<dbReference type="PANTHER" id="PTHR22967:SF57">
    <property type="entry name" value="AUXILIN, ISOFORM A-RELATED"/>
    <property type="match status" value="1"/>
</dbReference>
<comment type="caution">
    <text evidence="15">The sequence shown here is derived from an EMBL/GenBank/DDBJ whole genome shotgun (WGS) entry which is preliminary data.</text>
</comment>
<dbReference type="Proteomes" id="UP000186817">
    <property type="component" value="Unassembled WGS sequence"/>
</dbReference>
<evidence type="ECO:0000256" key="12">
    <source>
        <dbReference type="SAM" id="MobiDB-lite"/>
    </source>
</evidence>
<dbReference type="SMART" id="SM01329">
    <property type="entry name" value="Iso_dh"/>
    <property type="match status" value="1"/>
</dbReference>
<keyword evidence="4" id="KW-0808">Transferase</keyword>
<evidence type="ECO:0000313" key="15">
    <source>
        <dbReference type="EMBL" id="OLP99637.1"/>
    </source>
</evidence>
<evidence type="ECO:0000256" key="11">
    <source>
        <dbReference type="ARBA" id="ARBA00048679"/>
    </source>
</evidence>
<comment type="catalytic activity">
    <reaction evidence="10">
        <text>L-threonyl-[protein] + ATP = O-phospho-L-threonyl-[protein] + ADP + H(+)</text>
        <dbReference type="Rhea" id="RHEA:46608"/>
        <dbReference type="Rhea" id="RHEA-COMP:11060"/>
        <dbReference type="Rhea" id="RHEA-COMP:11605"/>
        <dbReference type="ChEBI" id="CHEBI:15378"/>
        <dbReference type="ChEBI" id="CHEBI:30013"/>
        <dbReference type="ChEBI" id="CHEBI:30616"/>
        <dbReference type="ChEBI" id="CHEBI:61977"/>
        <dbReference type="ChEBI" id="CHEBI:456216"/>
        <dbReference type="EC" id="2.7.11.1"/>
    </reaction>
</comment>
<dbReference type="GO" id="GO:0004674">
    <property type="term" value="F:protein serine/threonine kinase activity"/>
    <property type="evidence" value="ECO:0007669"/>
    <property type="project" value="UniProtKB-KW"/>
</dbReference>
<comment type="similarity">
    <text evidence="9">Belongs to the protein kinase superfamily. Ser/Thr protein kinase family. CDPK subfamily.</text>
</comment>
<proteinExistence type="inferred from homology"/>
<dbReference type="Gene3D" id="1.10.238.10">
    <property type="entry name" value="EF-hand"/>
    <property type="match status" value="1"/>
</dbReference>
<dbReference type="InterPro" id="IPR018247">
    <property type="entry name" value="EF_Hand_1_Ca_BS"/>
</dbReference>
<keyword evidence="8" id="KW-0067">ATP-binding</keyword>
<protein>
    <recommendedName>
        <fullName evidence="2">non-specific serine/threonine protein kinase</fullName>
        <ecNumber evidence="2">2.7.11.1</ecNumber>
    </recommendedName>
</protein>
<feature type="region of interest" description="Disordered" evidence="12">
    <location>
        <begin position="1042"/>
        <end position="1125"/>
    </location>
</feature>
<keyword evidence="6" id="KW-0418">Kinase</keyword>
<dbReference type="EC" id="2.7.11.1" evidence="2"/>
<dbReference type="GO" id="GO:0005509">
    <property type="term" value="F:calcium ion binding"/>
    <property type="evidence" value="ECO:0007669"/>
    <property type="project" value="InterPro"/>
</dbReference>
<dbReference type="EMBL" id="LSRX01000354">
    <property type="protein sequence ID" value="OLP99637.1"/>
    <property type="molecule type" value="Genomic_DNA"/>
</dbReference>
<dbReference type="Pfam" id="PF00069">
    <property type="entry name" value="Pkinase"/>
    <property type="match status" value="1"/>
</dbReference>
<reference evidence="15 16" key="1">
    <citation type="submission" date="2016-02" db="EMBL/GenBank/DDBJ databases">
        <title>Genome analysis of coral dinoflagellate symbionts highlights evolutionary adaptations to a symbiotic lifestyle.</title>
        <authorList>
            <person name="Aranda M."/>
            <person name="Li Y."/>
            <person name="Liew Y.J."/>
            <person name="Baumgarten S."/>
            <person name="Simakov O."/>
            <person name="Wilson M."/>
            <person name="Piel J."/>
            <person name="Ashoor H."/>
            <person name="Bougouffa S."/>
            <person name="Bajic V.B."/>
            <person name="Ryu T."/>
            <person name="Ravasi T."/>
            <person name="Bayer T."/>
            <person name="Micklem G."/>
            <person name="Kim H."/>
            <person name="Bhak J."/>
            <person name="Lajeunesse T.C."/>
            <person name="Voolstra C.R."/>
        </authorList>
    </citation>
    <scope>NUCLEOTIDE SEQUENCE [LARGE SCALE GENOMIC DNA]</scope>
    <source>
        <strain evidence="15 16">CCMP2467</strain>
    </source>
</reference>
<dbReference type="GO" id="GO:0005737">
    <property type="term" value="C:cytoplasm"/>
    <property type="evidence" value="ECO:0007669"/>
    <property type="project" value="TreeGrafter"/>
</dbReference>
<dbReference type="Gene3D" id="1.10.510.10">
    <property type="entry name" value="Transferase(Phosphotransferase) domain 1"/>
    <property type="match status" value="1"/>
</dbReference>
<evidence type="ECO:0000256" key="8">
    <source>
        <dbReference type="ARBA" id="ARBA00022840"/>
    </source>
</evidence>
<dbReference type="InterPro" id="IPR002048">
    <property type="entry name" value="EF_hand_dom"/>
</dbReference>
<dbReference type="OMA" id="TSKWEYF"/>
<evidence type="ECO:0000256" key="1">
    <source>
        <dbReference type="ARBA" id="ARBA00007769"/>
    </source>
</evidence>
<keyword evidence="16" id="KW-1185">Reference proteome</keyword>
<dbReference type="SUPFAM" id="SSF47473">
    <property type="entry name" value="EF-hand"/>
    <property type="match status" value="1"/>
</dbReference>
<evidence type="ECO:0000259" key="14">
    <source>
        <dbReference type="PROSITE" id="PS50222"/>
    </source>
</evidence>
<evidence type="ECO:0000256" key="9">
    <source>
        <dbReference type="ARBA" id="ARBA00024334"/>
    </source>
</evidence>
<accession>A0A1Q9DWU8</accession>
<evidence type="ECO:0000256" key="10">
    <source>
        <dbReference type="ARBA" id="ARBA00047899"/>
    </source>
</evidence>
<dbReference type="InterPro" id="IPR011009">
    <property type="entry name" value="Kinase-like_dom_sf"/>
</dbReference>